<comment type="caution">
    <text evidence="2">The sequence shown here is derived from an EMBL/GenBank/DDBJ whole genome shotgun (WGS) entry which is preliminary data.</text>
</comment>
<feature type="compositionally biased region" description="Polar residues" evidence="1">
    <location>
        <begin position="103"/>
        <end position="112"/>
    </location>
</feature>
<name>A0AB34HKE5_ESCRO</name>
<dbReference type="Proteomes" id="UP001159641">
    <property type="component" value="Unassembled WGS sequence"/>
</dbReference>
<evidence type="ECO:0000256" key="1">
    <source>
        <dbReference type="SAM" id="MobiDB-lite"/>
    </source>
</evidence>
<dbReference type="AlphaFoldDB" id="A0AB34HKE5"/>
<keyword evidence="3" id="KW-1185">Reference proteome</keyword>
<accession>A0AB34HKE5</accession>
<organism evidence="2 3">
    <name type="scientific">Eschrichtius robustus</name>
    <name type="common">California gray whale</name>
    <name type="synonym">Eschrichtius gibbosus</name>
    <dbReference type="NCBI Taxonomy" id="9764"/>
    <lineage>
        <taxon>Eukaryota</taxon>
        <taxon>Metazoa</taxon>
        <taxon>Chordata</taxon>
        <taxon>Craniata</taxon>
        <taxon>Vertebrata</taxon>
        <taxon>Euteleostomi</taxon>
        <taxon>Mammalia</taxon>
        <taxon>Eutheria</taxon>
        <taxon>Laurasiatheria</taxon>
        <taxon>Artiodactyla</taxon>
        <taxon>Whippomorpha</taxon>
        <taxon>Cetacea</taxon>
        <taxon>Mysticeti</taxon>
        <taxon>Eschrichtiidae</taxon>
        <taxon>Eschrichtius</taxon>
    </lineage>
</organism>
<proteinExistence type="predicted"/>
<sequence length="155" mass="17021">MWVSAVVVTLLLSSYRDFEAEGRKGNWNGGKATGVHWAPPLLAAWQVPLNLTSSLCMVTLLRIDPVFTGEIKSRLIKVMSPVTPEDLSRFIVELQQRELALQDRSSSITSRTPGLPLRAGAATQEQLSLGHPEKELCASPLLQDGHLPDGPREVR</sequence>
<evidence type="ECO:0000313" key="3">
    <source>
        <dbReference type="Proteomes" id="UP001159641"/>
    </source>
</evidence>
<protein>
    <submittedName>
        <fullName evidence="2">Uncharacterized protein</fullName>
    </submittedName>
</protein>
<dbReference type="EMBL" id="JAIQCJ010001083">
    <property type="protein sequence ID" value="KAJ8792723.1"/>
    <property type="molecule type" value="Genomic_DNA"/>
</dbReference>
<evidence type="ECO:0000313" key="2">
    <source>
        <dbReference type="EMBL" id="KAJ8792723.1"/>
    </source>
</evidence>
<reference evidence="2 3" key="1">
    <citation type="submission" date="2022-11" db="EMBL/GenBank/DDBJ databases">
        <title>Whole genome sequence of Eschrichtius robustus ER-17-0199.</title>
        <authorList>
            <person name="Bruniche-Olsen A."/>
            <person name="Black A.N."/>
            <person name="Fields C.J."/>
            <person name="Walden K."/>
            <person name="Dewoody J.A."/>
        </authorList>
    </citation>
    <scope>NUCLEOTIDE SEQUENCE [LARGE SCALE GENOMIC DNA]</scope>
    <source>
        <strain evidence="2">ER-17-0199</strain>
        <tissue evidence="2">Blubber</tissue>
    </source>
</reference>
<feature type="region of interest" description="Disordered" evidence="1">
    <location>
        <begin position="103"/>
        <end position="123"/>
    </location>
</feature>
<gene>
    <name evidence="2" type="ORF">J1605_019543</name>
</gene>